<dbReference type="Pfam" id="PF21053">
    <property type="entry name" value="BFA1_C"/>
    <property type="match status" value="1"/>
</dbReference>
<dbReference type="EMBL" id="CP000806">
    <property type="protein sequence ID" value="ACB53157.1"/>
    <property type="molecule type" value="Genomic_DNA"/>
</dbReference>
<dbReference type="InterPro" id="IPR012674">
    <property type="entry name" value="Calycin"/>
</dbReference>
<evidence type="ECO:0000259" key="1">
    <source>
        <dbReference type="Pfam" id="PF12204"/>
    </source>
</evidence>
<dbReference type="PANTHER" id="PTHR33404">
    <property type="entry name" value="CELL DIVISION TOPOLOGICAL SPECIFICITY FACTOR HOMOLOG, CHLOROPLASTIC"/>
    <property type="match status" value="1"/>
</dbReference>
<reference evidence="3 4" key="1">
    <citation type="journal article" date="2008" name="Proc. Natl. Acad. Sci. U.S.A.">
        <title>The genome of Cyanothece 51142, a unicellular diazotrophic cyanobacterium important in the marine nitrogen cycle.</title>
        <authorList>
            <person name="Welsh E.A."/>
            <person name="Liberton M."/>
            <person name="Stoeckel J."/>
            <person name="Loh T."/>
            <person name="Elvitigala T."/>
            <person name="Wang C."/>
            <person name="Wollam A."/>
            <person name="Fulton R.S."/>
            <person name="Clifton S.W."/>
            <person name="Jacobs J.M."/>
            <person name="Aurora R."/>
            <person name="Ghosh B.K."/>
            <person name="Sherman L.A."/>
            <person name="Smith R.D."/>
            <person name="Wilson R.K."/>
            <person name="Pakrasi H.B."/>
        </authorList>
    </citation>
    <scope>NUCLEOTIDE SEQUENCE [LARGE SCALE GENOMIC DNA]</scope>
    <source>
        <strain evidence="4">ATCC 51142 / BH68</strain>
    </source>
</reference>
<sequence>MLRPQIISYCTKMAENNWENFLKNLGEWKGSFTKISPQGEILDSTLSIINLEGLENNKLIKFRLRRFGGNSYDETPTQDYEQDYRNLGRQIIFFETGTFSKGAFQLAPFAEFGSEFGFIKGDRRLRCVLLYDRQNEFSSITLIREFRRGSNAEERPQLTIDQLLGKWQGTAYTAYPDLRPTDKFDTSLEVKQIDNKTIEQKLSFSGTTLSSTAQIEENKLVFDKGDSPRQILLLPDGTSTNAPSKLELRKPFFLEVGWLVNENERQRLIRNYDATGAWSSSTLVIEHKVD</sequence>
<organism evidence="3 4">
    <name type="scientific">Crocosphaera subtropica (strain ATCC 51142 / BH68)</name>
    <name type="common">Cyanothece sp. (strain ATCC 51142)</name>
    <dbReference type="NCBI Taxonomy" id="43989"/>
    <lineage>
        <taxon>Bacteria</taxon>
        <taxon>Bacillati</taxon>
        <taxon>Cyanobacteriota</taxon>
        <taxon>Cyanophyceae</taxon>
        <taxon>Oscillatoriophycideae</taxon>
        <taxon>Chroococcales</taxon>
        <taxon>Aphanothecaceae</taxon>
        <taxon>Crocosphaera</taxon>
        <taxon>Crocosphaera subtropica</taxon>
    </lineage>
</organism>
<protein>
    <submittedName>
        <fullName evidence="3">Uncharacterized protein</fullName>
    </submittedName>
</protein>
<evidence type="ECO:0000313" key="3">
    <source>
        <dbReference type="EMBL" id="ACB53157.1"/>
    </source>
</evidence>
<keyword evidence="4" id="KW-1185">Reference proteome</keyword>
<dbReference type="SUPFAM" id="SSF50814">
    <property type="entry name" value="Lipocalins"/>
    <property type="match status" value="2"/>
</dbReference>
<dbReference type="GO" id="GO:0000918">
    <property type="term" value="P:division septum site selection"/>
    <property type="evidence" value="ECO:0007669"/>
    <property type="project" value="TreeGrafter"/>
</dbReference>
<dbReference type="HOGENOM" id="CLU_1000544_0_0_3"/>
<feature type="domain" description="Biogenesis factor required for ATP synthase 1-like C-terminal" evidence="2">
    <location>
        <begin position="154"/>
        <end position="289"/>
    </location>
</feature>
<feature type="domain" description="DUF3598" evidence="1">
    <location>
        <begin position="15"/>
        <end position="149"/>
    </location>
</feature>
<dbReference type="eggNOG" id="ENOG502Z85V">
    <property type="taxonomic scope" value="Bacteria"/>
</dbReference>
<dbReference type="AlphaFoldDB" id="B1WNX8"/>
<proteinExistence type="predicted"/>
<dbReference type="InterPro" id="IPR022017">
    <property type="entry name" value="BFA1-like_DUF3598"/>
</dbReference>
<dbReference type="Gene3D" id="2.40.128.20">
    <property type="match status" value="2"/>
</dbReference>
<dbReference type="Proteomes" id="UP000001203">
    <property type="component" value="Chromosome circular"/>
</dbReference>
<dbReference type="STRING" id="43989.cce_3809"/>
<dbReference type="GO" id="GO:0005886">
    <property type="term" value="C:plasma membrane"/>
    <property type="evidence" value="ECO:0007669"/>
    <property type="project" value="TreeGrafter"/>
</dbReference>
<evidence type="ECO:0000259" key="2">
    <source>
        <dbReference type="Pfam" id="PF21053"/>
    </source>
</evidence>
<dbReference type="Pfam" id="PF12204">
    <property type="entry name" value="DUF3598_N"/>
    <property type="match status" value="1"/>
</dbReference>
<evidence type="ECO:0000313" key="4">
    <source>
        <dbReference type="Proteomes" id="UP000001203"/>
    </source>
</evidence>
<dbReference type="KEGG" id="cyt:cce_3809"/>
<name>B1WNX8_CROS5</name>
<dbReference type="PANTHER" id="PTHR33404:SF1">
    <property type="entry name" value="SLL0497 PROTEIN"/>
    <property type="match status" value="1"/>
</dbReference>
<dbReference type="InterPro" id="IPR048378">
    <property type="entry name" value="BFA1-like_C"/>
</dbReference>
<gene>
    <name evidence="3" type="ordered locus">cce_3809</name>
</gene>
<accession>B1WNX8</accession>